<dbReference type="InterPro" id="IPR050194">
    <property type="entry name" value="Glycosyltransferase_grp1"/>
</dbReference>
<dbReference type="GO" id="GO:0016757">
    <property type="term" value="F:glycosyltransferase activity"/>
    <property type="evidence" value="ECO:0007669"/>
    <property type="project" value="InterPro"/>
</dbReference>
<dbReference type="SUPFAM" id="SSF53756">
    <property type="entry name" value="UDP-Glycosyltransferase/glycogen phosphorylase"/>
    <property type="match status" value="1"/>
</dbReference>
<dbReference type="RefSeq" id="WP_121934491.1">
    <property type="nucleotide sequence ID" value="NZ_RDOJ01000007.1"/>
</dbReference>
<evidence type="ECO:0000259" key="2">
    <source>
        <dbReference type="Pfam" id="PF13477"/>
    </source>
</evidence>
<keyword evidence="4" id="KW-1185">Reference proteome</keyword>
<feature type="domain" description="Glycosyl transferase family 1" evidence="1">
    <location>
        <begin position="184"/>
        <end position="350"/>
    </location>
</feature>
<evidence type="ECO:0000313" key="4">
    <source>
        <dbReference type="Proteomes" id="UP000275348"/>
    </source>
</evidence>
<dbReference type="CDD" id="cd03808">
    <property type="entry name" value="GT4_CapM-like"/>
    <property type="match status" value="1"/>
</dbReference>
<name>A0A3L9MBW7_9FLAO</name>
<dbReference type="InterPro" id="IPR001296">
    <property type="entry name" value="Glyco_trans_1"/>
</dbReference>
<dbReference type="PANTHER" id="PTHR45947:SF3">
    <property type="entry name" value="SULFOQUINOVOSYL TRANSFERASE SQD2"/>
    <property type="match status" value="1"/>
</dbReference>
<dbReference type="Pfam" id="PF13477">
    <property type="entry name" value="Glyco_trans_4_2"/>
    <property type="match status" value="1"/>
</dbReference>
<dbReference type="Gene3D" id="3.40.50.2000">
    <property type="entry name" value="Glycogen Phosphorylase B"/>
    <property type="match status" value="2"/>
</dbReference>
<dbReference type="Proteomes" id="UP000275348">
    <property type="component" value="Unassembled WGS sequence"/>
</dbReference>
<evidence type="ECO:0000259" key="1">
    <source>
        <dbReference type="Pfam" id="PF00534"/>
    </source>
</evidence>
<dbReference type="OrthoDB" id="9790710at2"/>
<dbReference type="Pfam" id="PF00534">
    <property type="entry name" value="Glycos_transf_1"/>
    <property type="match status" value="1"/>
</dbReference>
<dbReference type="AlphaFoldDB" id="A0A3L9MBW7"/>
<evidence type="ECO:0000313" key="3">
    <source>
        <dbReference type="EMBL" id="RLZ10545.1"/>
    </source>
</evidence>
<comment type="caution">
    <text evidence="3">The sequence shown here is derived from an EMBL/GenBank/DDBJ whole genome shotgun (WGS) entry which is preliminary data.</text>
</comment>
<reference evidence="3 4" key="1">
    <citation type="submission" date="2018-10" db="EMBL/GenBank/DDBJ databases">
        <authorList>
            <person name="Chen X."/>
        </authorList>
    </citation>
    <scope>NUCLEOTIDE SEQUENCE [LARGE SCALE GENOMIC DNA]</scope>
    <source>
        <strain evidence="3 4">YIM 102668</strain>
    </source>
</reference>
<accession>A0A3L9MBW7</accession>
<feature type="domain" description="Glycosyltransferase subfamily 4-like N-terminal" evidence="2">
    <location>
        <begin position="3"/>
        <end position="147"/>
    </location>
</feature>
<proteinExistence type="predicted"/>
<dbReference type="InterPro" id="IPR028098">
    <property type="entry name" value="Glyco_trans_4-like_N"/>
</dbReference>
<organism evidence="3 4">
    <name type="scientific">Faecalibacter macacae</name>
    <dbReference type="NCBI Taxonomy" id="1859289"/>
    <lineage>
        <taxon>Bacteria</taxon>
        <taxon>Pseudomonadati</taxon>
        <taxon>Bacteroidota</taxon>
        <taxon>Flavobacteriia</taxon>
        <taxon>Flavobacteriales</taxon>
        <taxon>Weeksellaceae</taxon>
        <taxon>Faecalibacter</taxon>
    </lineage>
</organism>
<protein>
    <submittedName>
        <fullName evidence="3">Glycosyltransferase family 1 protein</fullName>
    </submittedName>
</protein>
<gene>
    <name evidence="3" type="ORF">EAH69_07075</name>
</gene>
<sequence>MNKILYIATSDVHLATFHTPYLKWLGENGVQVDIVVENRGNLEFEGVNNTYHLDFPRSFTKKELLVSYKKLKNIIDNGNYNIIHCHTPIPSMLTRLAASKARANGAKVLYTAHGFHFYKGAPASRWLVYYSAEYILSKFTDAIITINKEDYGYVNNKMLHKDSYHIKGIGVDSSRFKPLNKEEKREKRIELGLDPDKFVLLYVAEFISRKNHEFVIRSIQSLQKTIPNLQVLFAGKGELLDKMKQLSKELEVDSSIKFLGFRKDVHLLSAIADIGISSSKHEGLGLGLTEEMFCKVPIIASYDRGHKEMVVQGENGYMFQQGNSEEFIGYVNTLYQDEELRLKMGEKAYEKAQEFEIENSLNSMKEIYKRYLIS</sequence>
<dbReference type="EMBL" id="RDOJ01000007">
    <property type="protein sequence ID" value="RLZ10545.1"/>
    <property type="molecule type" value="Genomic_DNA"/>
</dbReference>
<dbReference type="PANTHER" id="PTHR45947">
    <property type="entry name" value="SULFOQUINOVOSYL TRANSFERASE SQD2"/>
    <property type="match status" value="1"/>
</dbReference>